<dbReference type="Gene3D" id="1.10.443.10">
    <property type="entry name" value="Intergrase catalytic core"/>
    <property type="match status" value="1"/>
</dbReference>
<dbReference type="InterPro" id="IPR050090">
    <property type="entry name" value="Tyrosine_recombinase_XerCD"/>
</dbReference>
<evidence type="ECO:0000256" key="4">
    <source>
        <dbReference type="ARBA" id="ARBA00022618"/>
    </source>
</evidence>
<evidence type="ECO:0000259" key="12">
    <source>
        <dbReference type="PROSITE" id="PS51898"/>
    </source>
</evidence>
<dbReference type="Pfam" id="PF00589">
    <property type="entry name" value="Phage_integrase"/>
    <property type="match status" value="1"/>
</dbReference>
<evidence type="ECO:0000256" key="3">
    <source>
        <dbReference type="ARBA" id="ARBA00022490"/>
    </source>
</evidence>
<comment type="subcellular location">
    <subcellularLocation>
        <location evidence="1 10">Cytoplasm</location>
    </subcellularLocation>
</comment>
<dbReference type="InterPro" id="IPR010998">
    <property type="entry name" value="Integrase_recombinase_N"/>
</dbReference>
<dbReference type="GO" id="GO:0051301">
    <property type="term" value="P:cell division"/>
    <property type="evidence" value="ECO:0007669"/>
    <property type="project" value="UniProtKB-UniRule"/>
</dbReference>
<evidence type="ECO:0000313" key="15">
    <source>
        <dbReference type="Proteomes" id="UP000189733"/>
    </source>
</evidence>
<keyword evidence="8 10" id="KW-0233">DNA recombination</keyword>
<dbReference type="PANTHER" id="PTHR30349">
    <property type="entry name" value="PHAGE INTEGRASE-RELATED"/>
    <property type="match status" value="1"/>
</dbReference>
<feature type="active site" evidence="10">
    <location>
        <position position="262"/>
    </location>
</feature>
<dbReference type="AlphaFoldDB" id="A0A1T4WGJ4"/>
<dbReference type="GO" id="GO:0009037">
    <property type="term" value="F:tyrosine-based site-specific recombinase activity"/>
    <property type="evidence" value="ECO:0007669"/>
    <property type="project" value="UniProtKB-UniRule"/>
</dbReference>
<evidence type="ECO:0000256" key="7">
    <source>
        <dbReference type="ARBA" id="ARBA00023125"/>
    </source>
</evidence>
<evidence type="ECO:0000256" key="1">
    <source>
        <dbReference type="ARBA" id="ARBA00004496"/>
    </source>
</evidence>
<accession>A0A1T4WGJ4</accession>
<evidence type="ECO:0000256" key="11">
    <source>
        <dbReference type="NCBIfam" id="TIGR02224"/>
    </source>
</evidence>
<keyword evidence="15" id="KW-1185">Reference proteome</keyword>
<keyword evidence="7 10" id="KW-0238">DNA-binding</keyword>
<dbReference type="InterPro" id="IPR011931">
    <property type="entry name" value="Recomb_XerC"/>
</dbReference>
<evidence type="ECO:0000256" key="10">
    <source>
        <dbReference type="HAMAP-Rule" id="MF_01808"/>
    </source>
</evidence>
<feature type="domain" description="Tyr recombinase" evidence="12">
    <location>
        <begin position="128"/>
        <end position="310"/>
    </location>
</feature>
<dbReference type="PROSITE" id="PS51898">
    <property type="entry name" value="TYR_RECOMBINASE"/>
    <property type="match status" value="1"/>
</dbReference>
<evidence type="ECO:0000313" key="14">
    <source>
        <dbReference type="EMBL" id="SKA76454.1"/>
    </source>
</evidence>
<feature type="active site" description="O-(3'-phospho-DNA)-tyrosine intermediate" evidence="10">
    <location>
        <position position="297"/>
    </location>
</feature>
<feature type="domain" description="Core-binding (CB)" evidence="13">
    <location>
        <begin position="19"/>
        <end position="107"/>
    </location>
</feature>
<feature type="active site" evidence="10">
    <location>
        <position position="288"/>
    </location>
</feature>
<dbReference type="NCBIfam" id="TIGR02224">
    <property type="entry name" value="recomb_XerC"/>
    <property type="match status" value="1"/>
</dbReference>
<dbReference type="PROSITE" id="PS51900">
    <property type="entry name" value="CB"/>
    <property type="match status" value="1"/>
</dbReference>
<dbReference type="InterPro" id="IPR002104">
    <property type="entry name" value="Integrase_catalytic"/>
</dbReference>
<dbReference type="InterPro" id="IPR011010">
    <property type="entry name" value="DNA_brk_join_enz"/>
</dbReference>
<dbReference type="InterPro" id="IPR004107">
    <property type="entry name" value="Integrase_SAM-like_N"/>
</dbReference>
<proteinExistence type="inferred from homology"/>
<keyword evidence="9 10" id="KW-0131">Cell cycle</keyword>
<dbReference type="InterPro" id="IPR023009">
    <property type="entry name" value="Tyrosine_recombinase_XerC/XerD"/>
</dbReference>
<comment type="subunit">
    <text evidence="10">Forms a cyclic heterotetrameric complex composed of two molecules of XerC and two molecules of XerD.</text>
</comment>
<sequence>MIFFEKGMTFRMTKSRQKKANPSLVWAFRQYLEVEKGYSVATIRAYDRDLEQFENFLNARSKTLERPAELERQDVQSFMAELHRQRMAKTSVARKLSSLRTFFRYMAREGEIQHNPSSGVRNPKQEIHHPKALNVDQALALMEAEAADNPRALRDLALAELLYGSGLRISEALSLDLEDLDLRSAVVRVFGKGSKERMTPLSGAGVQRLGAYLKVRGEFSRMPSQKALFLGDRGGRLQRRQASRILEKLSTEAGLPEKVHPHMLRHSFATHLLEAGADLRSVQELLGHSRLSTTQRYTHLTMSKIMQTYDKAHPRAAKKK</sequence>
<evidence type="ECO:0000256" key="2">
    <source>
        <dbReference type="ARBA" id="ARBA00006657"/>
    </source>
</evidence>
<organism evidence="14 15">
    <name type="scientific">Desulfobaculum bizertense DSM 18034</name>
    <dbReference type="NCBI Taxonomy" id="1121442"/>
    <lineage>
        <taxon>Bacteria</taxon>
        <taxon>Pseudomonadati</taxon>
        <taxon>Thermodesulfobacteriota</taxon>
        <taxon>Desulfovibrionia</taxon>
        <taxon>Desulfovibrionales</taxon>
        <taxon>Desulfovibrionaceae</taxon>
        <taxon>Desulfobaculum</taxon>
    </lineage>
</organism>
<dbReference type="STRING" id="1121442.SAMN02745702_02237"/>
<protein>
    <recommendedName>
        <fullName evidence="10 11">Tyrosine recombinase XerC</fullName>
    </recommendedName>
</protein>
<dbReference type="Proteomes" id="UP000189733">
    <property type="component" value="Unassembled WGS sequence"/>
</dbReference>
<dbReference type="GO" id="GO:0003677">
    <property type="term" value="F:DNA binding"/>
    <property type="evidence" value="ECO:0007669"/>
    <property type="project" value="UniProtKB-UniRule"/>
</dbReference>
<dbReference type="EMBL" id="FUYA01000007">
    <property type="protein sequence ID" value="SKA76454.1"/>
    <property type="molecule type" value="Genomic_DNA"/>
</dbReference>
<dbReference type="GO" id="GO:0006313">
    <property type="term" value="P:DNA transposition"/>
    <property type="evidence" value="ECO:0007669"/>
    <property type="project" value="UniProtKB-UniRule"/>
</dbReference>
<evidence type="ECO:0000259" key="13">
    <source>
        <dbReference type="PROSITE" id="PS51900"/>
    </source>
</evidence>
<dbReference type="InterPro" id="IPR013762">
    <property type="entry name" value="Integrase-like_cat_sf"/>
</dbReference>
<dbReference type="GO" id="GO:0007059">
    <property type="term" value="P:chromosome segregation"/>
    <property type="evidence" value="ECO:0007669"/>
    <property type="project" value="UniProtKB-UniRule"/>
</dbReference>
<evidence type="ECO:0000256" key="8">
    <source>
        <dbReference type="ARBA" id="ARBA00023172"/>
    </source>
</evidence>
<dbReference type="PANTHER" id="PTHR30349:SF81">
    <property type="entry name" value="TYROSINE RECOMBINASE XERC"/>
    <property type="match status" value="1"/>
</dbReference>
<dbReference type="SUPFAM" id="SSF56349">
    <property type="entry name" value="DNA breaking-rejoining enzymes"/>
    <property type="match status" value="1"/>
</dbReference>
<evidence type="ECO:0000256" key="9">
    <source>
        <dbReference type="ARBA" id="ARBA00023306"/>
    </source>
</evidence>
<comment type="similarity">
    <text evidence="2 10">Belongs to the 'phage' integrase family. XerC subfamily.</text>
</comment>
<feature type="active site" evidence="10">
    <location>
        <position position="168"/>
    </location>
</feature>
<dbReference type="InterPro" id="IPR044068">
    <property type="entry name" value="CB"/>
</dbReference>
<evidence type="ECO:0000256" key="5">
    <source>
        <dbReference type="ARBA" id="ARBA00022829"/>
    </source>
</evidence>
<keyword evidence="5 10" id="KW-0159">Chromosome partition</keyword>
<reference evidence="14 15" key="1">
    <citation type="submission" date="2017-02" db="EMBL/GenBank/DDBJ databases">
        <authorList>
            <person name="Peterson S.W."/>
        </authorList>
    </citation>
    <scope>NUCLEOTIDE SEQUENCE [LARGE SCALE GENOMIC DNA]</scope>
    <source>
        <strain evidence="14 15">DSM 18034</strain>
    </source>
</reference>
<dbReference type="HAMAP" id="MF_01808">
    <property type="entry name" value="Recomb_XerC_XerD"/>
    <property type="match status" value="1"/>
</dbReference>
<comment type="function">
    <text evidence="10">Site-specific tyrosine recombinase, which acts by catalyzing the cutting and rejoining of the recombining DNA molecules. The XerC-XerD complex is essential to convert dimers of the bacterial chromosome into monomers to permit their segregation at cell division. It also contributes to the segregational stability of plasmids.</text>
</comment>
<feature type="active site" evidence="10">
    <location>
        <position position="192"/>
    </location>
</feature>
<feature type="active site" evidence="10">
    <location>
        <position position="265"/>
    </location>
</feature>
<keyword evidence="3 10" id="KW-0963">Cytoplasm</keyword>
<dbReference type="Pfam" id="PF02899">
    <property type="entry name" value="Phage_int_SAM_1"/>
    <property type="match status" value="1"/>
</dbReference>
<gene>
    <name evidence="10" type="primary">xerC</name>
    <name evidence="14" type="ORF">SAMN02745702_02237</name>
</gene>
<dbReference type="GO" id="GO:0005737">
    <property type="term" value="C:cytoplasm"/>
    <property type="evidence" value="ECO:0007669"/>
    <property type="project" value="UniProtKB-SubCell"/>
</dbReference>
<keyword evidence="4 10" id="KW-0132">Cell division</keyword>
<dbReference type="CDD" id="cd00798">
    <property type="entry name" value="INT_XerDC_C"/>
    <property type="match status" value="1"/>
</dbReference>
<dbReference type="Gene3D" id="1.10.150.130">
    <property type="match status" value="1"/>
</dbReference>
<keyword evidence="6 10" id="KW-0229">DNA integration</keyword>
<dbReference type="NCBIfam" id="NF001399">
    <property type="entry name" value="PRK00283.1"/>
    <property type="match status" value="1"/>
</dbReference>
<name>A0A1T4WGJ4_9BACT</name>
<evidence type="ECO:0000256" key="6">
    <source>
        <dbReference type="ARBA" id="ARBA00022908"/>
    </source>
</evidence>